<feature type="domain" description="Major facilitator superfamily (MFS) profile" evidence="7">
    <location>
        <begin position="1"/>
        <end position="407"/>
    </location>
</feature>
<dbReference type="SUPFAM" id="SSF103473">
    <property type="entry name" value="MFS general substrate transporter"/>
    <property type="match status" value="1"/>
</dbReference>
<accession>A0A124IW16</accession>
<dbReference type="InterPro" id="IPR011701">
    <property type="entry name" value="MFS"/>
</dbReference>
<dbReference type="EMBL" id="LPVJ01000030">
    <property type="protein sequence ID" value="KUO95944.1"/>
    <property type="molecule type" value="Genomic_DNA"/>
</dbReference>
<evidence type="ECO:0000313" key="8">
    <source>
        <dbReference type="EMBL" id="KUO95944.1"/>
    </source>
</evidence>
<dbReference type="GO" id="GO:0022857">
    <property type="term" value="F:transmembrane transporter activity"/>
    <property type="evidence" value="ECO:0007669"/>
    <property type="project" value="InterPro"/>
</dbReference>
<evidence type="ECO:0000259" key="7">
    <source>
        <dbReference type="PROSITE" id="PS50850"/>
    </source>
</evidence>
<protein>
    <submittedName>
        <fullName evidence="8">MFS transporter</fullName>
    </submittedName>
</protein>
<name>A0A124IW16_9BACL</name>
<evidence type="ECO:0000256" key="1">
    <source>
        <dbReference type="ARBA" id="ARBA00004651"/>
    </source>
</evidence>
<feature type="transmembrane region" description="Helical" evidence="6">
    <location>
        <begin position="316"/>
        <end position="341"/>
    </location>
</feature>
<evidence type="ECO:0000256" key="4">
    <source>
        <dbReference type="ARBA" id="ARBA00022989"/>
    </source>
</evidence>
<evidence type="ECO:0000256" key="3">
    <source>
        <dbReference type="ARBA" id="ARBA00022692"/>
    </source>
</evidence>
<feature type="transmembrane region" description="Helical" evidence="6">
    <location>
        <begin position="353"/>
        <end position="375"/>
    </location>
</feature>
<dbReference type="PANTHER" id="PTHR23521">
    <property type="entry name" value="TRANSPORTER MFS SUPERFAMILY"/>
    <property type="match status" value="1"/>
</dbReference>
<gene>
    <name evidence="8" type="ORF">ATW55_02355</name>
</gene>
<feature type="transmembrane region" description="Helical" evidence="6">
    <location>
        <begin position="112"/>
        <end position="133"/>
    </location>
</feature>
<feature type="transmembrane region" description="Helical" evidence="6">
    <location>
        <begin position="171"/>
        <end position="193"/>
    </location>
</feature>
<dbReference type="InterPro" id="IPR020846">
    <property type="entry name" value="MFS_dom"/>
</dbReference>
<keyword evidence="3 6" id="KW-0812">Transmembrane</keyword>
<feature type="transmembrane region" description="Helical" evidence="6">
    <location>
        <begin position="55"/>
        <end position="75"/>
    </location>
</feature>
<feature type="transmembrane region" description="Helical" evidence="6">
    <location>
        <begin position="381"/>
        <end position="402"/>
    </location>
</feature>
<feature type="transmembrane region" description="Helical" evidence="6">
    <location>
        <begin position="145"/>
        <end position="165"/>
    </location>
</feature>
<reference evidence="8 9" key="1">
    <citation type="submission" date="2015-12" db="EMBL/GenBank/DDBJ databases">
        <title>Draft genome sequence of Acidibacillus ferrooxidans ITV001, isolated from a chalcopyrite acid mine drainage site in Brazil.</title>
        <authorList>
            <person name="Dall'Agnol H."/>
            <person name="Nancucheo I."/>
            <person name="Johnson B."/>
            <person name="Oliveira R."/>
            <person name="Leite L."/>
            <person name="Pylro V."/>
            <person name="Nunes G.L."/>
            <person name="Tzotzos G."/>
            <person name="Fernandes G.R."/>
            <person name="Dutra J."/>
            <person name="Orellana S.C."/>
            <person name="Oliveira G."/>
        </authorList>
    </citation>
    <scope>NUCLEOTIDE SEQUENCE [LARGE SCALE GENOMIC DNA]</scope>
    <source>
        <strain evidence="9">ITV01</strain>
    </source>
</reference>
<evidence type="ECO:0000256" key="6">
    <source>
        <dbReference type="SAM" id="Phobius"/>
    </source>
</evidence>
<dbReference type="InterPro" id="IPR036259">
    <property type="entry name" value="MFS_trans_sf"/>
</dbReference>
<evidence type="ECO:0000256" key="5">
    <source>
        <dbReference type="ARBA" id="ARBA00023136"/>
    </source>
</evidence>
<feature type="transmembrane region" description="Helical" evidence="6">
    <location>
        <begin position="17"/>
        <end position="35"/>
    </location>
</feature>
<comment type="subcellular location">
    <subcellularLocation>
        <location evidence="1">Cell membrane</location>
        <topology evidence="1">Multi-pass membrane protein</topology>
    </subcellularLocation>
</comment>
<feature type="transmembrane region" description="Helical" evidence="6">
    <location>
        <begin position="234"/>
        <end position="253"/>
    </location>
</feature>
<dbReference type="Gene3D" id="1.20.1250.20">
    <property type="entry name" value="MFS general substrate transporter like domains"/>
    <property type="match status" value="2"/>
</dbReference>
<dbReference type="AlphaFoldDB" id="A0A124IW16"/>
<dbReference type="PROSITE" id="PS50850">
    <property type="entry name" value="MFS"/>
    <property type="match status" value="1"/>
</dbReference>
<dbReference type="Proteomes" id="UP000053557">
    <property type="component" value="Unassembled WGS sequence"/>
</dbReference>
<keyword evidence="5 6" id="KW-0472">Membrane</keyword>
<dbReference type="Pfam" id="PF07690">
    <property type="entry name" value="MFS_1"/>
    <property type="match status" value="1"/>
</dbReference>
<dbReference type="PANTHER" id="PTHR23521:SF3">
    <property type="entry name" value="MFS TRANSPORTER"/>
    <property type="match status" value="1"/>
</dbReference>
<dbReference type="GO" id="GO:0005886">
    <property type="term" value="C:plasma membrane"/>
    <property type="evidence" value="ECO:0007669"/>
    <property type="project" value="UniProtKB-SubCell"/>
</dbReference>
<proteinExistence type="predicted"/>
<sequence length="417" mass="45505">MLDNQTVQPGTHPYSRWLALVWIALAELFALSLWFSASAVEPQLEAQWHVGPVWGAWLTASVQIGFVVGASTSAYVSIADRVPSRRLFALSALTGSIVNGLLLFSPGIDQSLILRFLTGITLAGVYPIAVKILSQWFPTKRGISMGILIGGLTLGSALPHFILLFMTSIDWVWIIRISSLLALLSAVLILFLLPDAPQISIKSAPVSLKMLQQVIRNRPVMLANYGYFGHMWELYAMWTWLPIFLTASFSYTIHGKSLQHASTFYAFLVIGIAGAAGSTLGGAFADKIGRARLTSVAMTISAICSVAIGFTYRDPVWITITVASIWGFSVIADSAQFSAAVTEYAEPQYTGTALTFQMAIGFLVTVVSINLIPYLQNQLGWRFVFSILSIGPLLGILAMIRLRKEEVFHAKSHSLPS</sequence>
<evidence type="ECO:0000256" key="2">
    <source>
        <dbReference type="ARBA" id="ARBA00022448"/>
    </source>
</evidence>
<feature type="transmembrane region" description="Helical" evidence="6">
    <location>
        <begin position="87"/>
        <end position="106"/>
    </location>
</feature>
<organism evidence="8 9">
    <name type="scientific">Ferroacidibacillus organovorans</name>
    <dbReference type="NCBI Taxonomy" id="1765683"/>
    <lineage>
        <taxon>Bacteria</taxon>
        <taxon>Bacillati</taxon>
        <taxon>Bacillota</taxon>
        <taxon>Bacilli</taxon>
        <taxon>Bacillales</taxon>
        <taxon>Alicyclobacillaceae</taxon>
        <taxon>Ferroacidibacillus</taxon>
    </lineage>
</organism>
<feature type="transmembrane region" description="Helical" evidence="6">
    <location>
        <begin position="265"/>
        <end position="284"/>
    </location>
</feature>
<dbReference type="OrthoDB" id="9781976at2"/>
<keyword evidence="4 6" id="KW-1133">Transmembrane helix</keyword>
<keyword evidence="2" id="KW-0813">Transport</keyword>
<feature type="transmembrane region" description="Helical" evidence="6">
    <location>
        <begin position="291"/>
        <end position="310"/>
    </location>
</feature>
<comment type="caution">
    <text evidence="8">The sequence shown here is derived from an EMBL/GenBank/DDBJ whole genome shotgun (WGS) entry which is preliminary data.</text>
</comment>
<dbReference type="RefSeq" id="WP_067715235.1">
    <property type="nucleotide sequence ID" value="NZ_LPVJ01000030.1"/>
</dbReference>
<evidence type="ECO:0000313" key="9">
    <source>
        <dbReference type="Proteomes" id="UP000053557"/>
    </source>
</evidence>
<keyword evidence="9" id="KW-1185">Reference proteome</keyword>